<sequence length="55" mass="6210">MEQQWEEILKERSSTILDGLLGMALGLSAYSLTGFGLKDIQDIVKSLIYFTILLF</sequence>
<dbReference type="EMBL" id="BARV01030479">
    <property type="protein sequence ID" value="GAI41839.1"/>
    <property type="molecule type" value="Genomic_DNA"/>
</dbReference>
<evidence type="ECO:0000313" key="2">
    <source>
        <dbReference type="EMBL" id="GAI41839.1"/>
    </source>
</evidence>
<organism evidence="2">
    <name type="scientific">marine sediment metagenome</name>
    <dbReference type="NCBI Taxonomy" id="412755"/>
    <lineage>
        <taxon>unclassified sequences</taxon>
        <taxon>metagenomes</taxon>
        <taxon>ecological metagenomes</taxon>
    </lineage>
</organism>
<keyword evidence="1" id="KW-0812">Transmembrane</keyword>
<evidence type="ECO:0000256" key="1">
    <source>
        <dbReference type="SAM" id="Phobius"/>
    </source>
</evidence>
<reference evidence="2" key="1">
    <citation type="journal article" date="2014" name="Front. Microbiol.">
        <title>High frequency of phylogenetically diverse reductive dehalogenase-homologous genes in deep subseafloor sedimentary metagenomes.</title>
        <authorList>
            <person name="Kawai M."/>
            <person name="Futagami T."/>
            <person name="Toyoda A."/>
            <person name="Takaki Y."/>
            <person name="Nishi S."/>
            <person name="Hori S."/>
            <person name="Arai W."/>
            <person name="Tsubouchi T."/>
            <person name="Morono Y."/>
            <person name="Uchiyama I."/>
            <person name="Ito T."/>
            <person name="Fujiyama A."/>
            <person name="Inagaki F."/>
            <person name="Takami H."/>
        </authorList>
    </citation>
    <scope>NUCLEOTIDE SEQUENCE</scope>
    <source>
        <strain evidence="2">Expedition CK06-06</strain>
    </source>
</reference>
<keyword evidence="1" id="KW-1133">Transmembrane helix</keyword>
<comment type="caution">
    <text evidence="2">The sequence shown here is derived from an EMBL/GenBank/DDBJ whole genome shotgun (WGS) entry which is preliminary data.</text>
</comment>
<proteinExistence type="predicted"/>
<feature type="transmembrane region" description="Helical" evidence="1">
    <location>
        <begin position="20"/>
        <end position="37"/>
    </location>
</feature>
<gene>
    <name evidence="2" type="ORF">S06H3_48408</name>
</gene>
<keyword evidence="1" id="KW-0472">Membrane</keyword>
<accession>X1QEY4</accession>
<protein>
    <submittedName>
        <fullName evidence="2">Uncharacterized protein</fullName>
    </submittedName>
</protein>
<name>X1QEY4_9ZZZZ</name>
<dbReference type="AlphaFoldDB" id="X1QEY4"/>